<dbReference type="EMBL" id="NIOF01000001">
    <property type="protein sequence ID" value="OWQ93632.1"/>
    <property type="molecule type" value="Genomic_DNA"/>
</dbReference>
<evidence type="ECO:0000313" key="3">
    <source>
        <dbReference type="EMBL" id="OWQ93632.1"/>
    </source>
</evidence>
<keyword evidence="3" id="KW-0489">Methyltransferase</keyword>
<dbReference type="InterPro" id="IPR025714">
    <property type="entry name" value="Methyltranfer_dom"/>
</dbReference>
<feature type="domain" description="Methyltransferase" evidence="2">
    <location>
        <begin position="181"/>
        <end position="318"/>
    </location>
</feature>
<keyword evidence="4" id="KW-1185">Reference proteome</keyword>
<proteinExistence type="predicted"/>
<feature type="region of interest" description="Disordered" evidence="1">
    <location>
        <begin position="121"/>
        <end position="149"/>
    </location>
</feature>
<dbReference type="OrthoDB" id="5502211at2"/>
<accession>A0A246JLZ6</accession>
<gene>
    <name evidence="3" type="ORF">CDN99_04020</name>
</gene>
<dbReference type="RefSeq" id="WP_088382777.1">
    <property type="nucleotide sequence ID" value="NZ_NIOF01000001.1"/>
</dbReference>
<evidence type="ECO:0000256" key="1">
    <source>
        <dbReference type="SAM" id="MobiDB-lite"/>
    </source>
</evidence>
<evidence type="ECO:0000313" key="4">
    <source>
        <dbReference type="Proteomes" id="UP000197468"/>
    </source>
</evidence>
<dbReference type="Gene3D" id="3.40.50.150">
    <property type="entry name" value="Vaccinia Virus protein VP39"/>
    <property type="match status" value="1"/>
</dbReference>
<organism evidence="3 4">
    <name type="scientific">Roseateles aquatilis</name>
    <dbReference type="NCBI Taxonomy" id="431061"/>
    <lineage>
        <taxon>Bacteria</taxon>
        <taxon>Pseudomonadati</taxon>
        <taxon>Pseudomonadota</taxon>
        <taxon>Betaproteobacteria</taxon>
        <taxon>Burkholderiales</taxon>
        <taxon>Sphaerotilaceae</taxon>
        <taxon>Roseateles</taxon>
    </lineage>
</organism>
<sequence length="424" mass="47015">MFSSLVSPDSAAPSDERQRFMRLLRTALVERRFQRLLLGRHEGADASIERLTVRDIELRGEHALSFLWRHQTKDITKNHSLDEGLALIDGLLGRDFMQAHLDTVGEEVQLRFSRKGKPLLQVGKRGAPAGDAGEAGEARAAPAGHDRSKPRDLAIESPFWRELGVSHEVKGQAVLVPAMARKWKQINKFIEIFGAAVRNAGLAERGTAVRLADFGSGKGYLTFAMHDYLQRQGLAPRVQGVELKQDMVALGNAAVARHGLQGLSFEHGDVRERGDQPLDVMVALHACDIATDYAMHFGLRSGARIIMCAPCCHKEIRPQMTTPAALRPLLQHGIHLGQEAEMVTDSLRALLLELMGYDTQVIEFIALEHTSKNKMVLAIKRAQEPTAARRAELLGQLDEIKRFYGLRGQALETLLRVEGKLPHL</sequence>
<reference evidence="3 4" key="1">
    <citation type="journal article" date="2008" name="Int. J. Syst. Evol. Microbiol.">
        <title>Description of Roseateles aquatilis sp. nov. and Roseateles terrae sp. nov., in the class Betaproteobacteria, and emended description of the genus Roseateles.</title>
        <authorList>
            <person name="Gomila M."/>
            <person name="Bowien B."/>
            <person name="Falsen E."/>
            <person name="Moore E.R."/>
            <person name="Lalucat J."/>
        </authorList>
    </citation>
    <scope>NUCLEOTIDE SEQUENCE [LARGE SCALE GENOMIC DNA]</scope>
    <source>
        <strain evidence="3 4">CCUG 48205</strain>
    </source>
</reference>
<dbReference type="GO" id="GO:0032259">
    <property type="term" value="P:methylation"/>
    <property type="evidence" value="ECO:0007669"/>
    <property type="project" value="UniProtKB-KW"/>
</dbReference>
<dbReference type="GO" id="GO:0005737">
    <property type="term" value="C:cytoplasm"/>
    <property type="evidence" value="ECO:0007669"/>
    <property type="project" value="TreeGrafter"/>
</dbReference>
<dbReference type="Pfam" id="PF13679">
    <property type="entry name" value="Methyltransf_32"/>
    <property type="match status" value="1"/>
</dbReference>
<dbReference type="Proteomes" id="UP000197468">
    <property type="component" value="Unassembled WGS sequence"/>
</dbReference>
<dbReference type="CDD" id="cd02440">
    <property type="entry name" value="AdoMet_MTases"/>
    <property type="match status" value="1"/>
</dbReference>
<dbReference type="GO" id="GO:0008168">
    <property type="term" value="F:methyltransferase activity"/>
    <property type="evidence" value="ECO:0007669"/>
    <property type="project" value="UniProtKB-KW"/>
</dbReference>
<name>A0A246JLZ6_9BURK</name>
<dbReference type="AlphaFoldDB" id="A0A246JLZ6"/>
<dbReference type="InterPro" id="IPR029063">
    <property type="entry name" value="SAM-dependent_MTases_sf"/>
</dbReference>
<evidence type="ECO:0000259" key="2">
    <source>
        <dbReference type="Pfam" id="PF13679"/>
    </source>
</evidence>
<keyword evidence="3" id="KW-0808">Transferase</keyword>
<protein>
    <submittedName>
        <fullName evidence="3">Methyltransferase</fullName>
    </submittedName>
</protein>
<dbReference type="SUPFAM" id="SSF53335">
    <property type="entry name" value="S-adenosyl-L-methionine-dependent methyltransferases"/>
    <property type="match status" value="1"/>
</dbReference>
<dbReference type="PANTHER" id="PTHR13369">
    <property type="match status" value="1"/>
</dbReference>
<dbReference type="PANTHER" id="PTHR13369:SF3">
    <property type="entry name" value="METHYLTRANSFERASE DOMAIN-CONTAINING PROTEIN"/>
    <property type="match status" value="1"/>
</dbReference>
<comment type="caution">
    <text evidence="3">The sequence shown here is derived from an EMBL/GenBank/DDBJ whole genome shotgun (WGS) entry which is preliminary data.</text>
</comment>